<protein>
    <submittedName>
        <fullName evidence="2">Lipase family protein</fullName>
    </submittedName>
</protein>
<evidence type="ECO:0000313" key="2">
    <source>
        <dbReference type="EMBL" id="MFC7446719.1"/>
    </source>
</evidence>
<dbReference type="RefSeq" id="WP_378401155.1">
    <property type="nucleotide sequence ID" value="NZ_JBHTCS010000002.1"/>
</dbReference>
<evidence type="ECO:0000256" key="1">
    <source>
        <dbReference type="SAM" id="SignalP"/>
    </source>
</evidence>
<comment type="caution">
    <text evidence="2">The sequence shown here is derived from an EMBL/GenBank/DDBJ whole genome shotgun (WGS) entry which is preliminary data.</text>
</comment>
<evidence type="ECO:0000313" key="3">
    <source>
        <dbReference type="Proteomes" id="UP001596484"/>
    </source>
</evidence>
<dbReference type="PANTHER" id="PTHR34853">
    <property type="match status" value="1"/>
</dbReference>
<dbReference type="Proteomes" id="UP001596484">
    <property type="component" value="Unassembled WGS sequence"/>
</dbReference>
<proteinExistence type="predicted"/>
<name>A0ABW2RT45_9NOCA</name>
<dbReference type="PANTHER" id="PTHR34853:SF1">
    <property type="entry name" value="LIPASE 5"/>
    <property type="match status" value="1"/>
</dbReference>
<sequence length="481" mass="49889">MAGDWMFGRGLRRVCVVAAVAAMGQVAFSAPALGAPAGDGAPGVSPQVAVQPPLPFPVPPKIPELDAEFYSPPAEVVASKAPGEIIAARQVHLANLSVIPLNVDAWQVSYRSNNGRDEAIPAVATVIKPRGGTKDGAPRPLLSFQMAEDSLGRYCAPSYVMQQASVPWLLTGAVTSGAQFLEVQAALAQGWAVVVPDHQGPNSSFAAGPVAGRITLDGIRAAENFAPMQLNGASTKVGMVGYSGGSIPTGHAAELRKSYAPELDIVGAAAGGVAADLGALVENANNALGSGIVASGVIGVSREDPELAAFVDERINPVGRALFAAKDNLCVAWNSSLAPFLNLKGFFDGGDPLQNPVAKKALARTAMGTSVPDMPMYIYQSNPDWLVPVGPVNTLVETYCQDPSASVTYTRDHFSEHLSLEVAAVPSVILWLRDRFAGVPAQQGCRTTDVGSIALDAKTWPVWVQVVGEAVAGLFGKPIGA</sequence>
<dbReference type="InterPro" id="IPR029058">
    <property type="entry name" value="AB_hydrolase_fold"/>
</dbReference>
<dbReference type="Pfam" id="PF03583">
    <property type="entry name" value="LIP"/>
    <property type="match status" value="1"/>
</dbReference>
<reference evidence="3" key="1">
    <citation type="journal article" date="2019" name="Int. J. Syst. Evol. Microbiol.">
        <title>The Global Catalogue of Microorganisms (GCM) 10K type strain sequencing project: providing services to taxonomists for standard genome sequencing and annotation.</title>
        <authorList>
            <consortium name="The Broad Institute Genomics Platform"/>
            <consortium name="The Broad Institute Genome Sequencing Center for Infectious Disease"/>
            <person name="Wu L."/>
            <person name="Ma J."/>
        </authorList>
    </citation>
    <scope>NUCLEOTIDE SEQUENCE [LARGE SCALE GENOMIC DNA]</scope>
    <source>
        <strain evidence="3">ICMP 19430</strain>
    </source>
</reference>
<dbReference type="EMBL" id="JBHTCS010000002">
    <property type="protein sequence ID" value="MFC7446719.1"/>
    <property type="molecule type" value="Genomic_DNA"/>
</dbReference>
<dbReference type="Gene3D" id="1.10.260.130">
    <property type="match status" value="1"/>
</dbReference>
<dbReference type="SUPFAM" id="SSF53474">
    <property type="entry name" value="alpha/beta-Hydrolases"/>
    <property type="match status" value="1"/>
</dbReference>
<keyword evidence="1" id="KW-0732">Signal</keyword>
<dbReference type="Gene3D" id="3.40.50.1820">
    <property type="entry name" value="alpha/beta hydrolase"/>
    <property type="match status" value="1"/>
</dbReference>
<feature type="chain" id="PRO_5046203852" evidence="1">
    <location>
        <begin position="35"/>
        <end position="481"/>
    </location>
</feature>
<dbReference type="InterPro" id="IPR005152">
    <property type="entry name" value="Lipase_secreted"/>
</dbReference>
<gene>
    <name evidence="2" type="ORF">ACFQS9_02335</name>
</gene>
<accession>A0ABW2RT45</accession>
<feature type="signal peptide" evidence="1">
    <location>
        <begin position="1"/>
        <end position="34"/>
    </location>
</feature>
<keyword evidence="3" id="KW-1185">Reference proteome</keyword>
<organism evidence="2 3">
    <name type="scientific">Rhodococcus daqingensis</name>
    <dbReference type="NCBI Taxonomy" id="2479363"/>
    <lineage>
        <taxon>Bacteria</taxon>
        <taxon>Bacillati</taxon>
        <taxon>Actinomycetota</taxon>
        <taxon>Actinomycetes</taxon>
        <taxon>Mycobacteriales</taxon>
        <taxon>Nocardiaceae</taxon>
        <taxon>Rhodococcus</taxon>
    </lineage>
</organism>